<keyword evidence="3" id="KW-1185">Reference proteome</keyword>
<organism evidence="2 3">
    <name type="scientific">Portunus trituberculatus</name>
    <name type="common">Swimming crab</name>
    <name type="synonym">Neptunus trituberculatus</name>
    <dbReference type="NCBI Taxonomy" id="210409"/>
    <lineage>
        <taxon>Eukaryota</taxon>
        <taxon>Metazoa</taxon>
        <taxon>Ecdysozoa</taxon>
        <taxon>Arthropoda</taxon>
        <taxon>Crustacea</taxon>
        <taxon>Multicrustacea</taxon>
        <taxon>Malacostraca</taxon>
        <taxon>Eumalacostraca</taxon>
        <taxon>Eucarida</taxon>
        <taxon>Decapoda</taxon>
        <taxon>Pleocyemata</taxon>
        <taxon>Brachyura</taxon>
        <taxon>Eubrachyura</taxon>
        <taxon>Portunoidea</taxon>
        <taxon>Portunidae</taxon>
        <taxon>Portuninae</taxon>
        <taxon>Portunus</taxon>
    </lineage>
</organism>
<evidence type="ECO:0000313" key="3">
    <source>
        <dbReference type="Proteomes" id="UP000324222"/>
    </source>
</evidence>
<reference evidence="2 3" key="1">
    <citation type="submission" date="2019-05" db="EMBL/GenBank/DDBJ databases">
        <title>Another draft genome of Portunus trituberculatus and its Hox gene families provides insights of decapod evolution.</title>
        <authorList>
            <person name="Jeong J.-H."/>
            <person name="Song I."/>
            <person name="Kim S."/>
            <person name="Choi T."/>
            <person name="Kim D."/>
            <person name="Ryu S."/>
            <person name="Kim W."/>
        </authorList>
    </citation>
    <scope>NUCLEOTIDE SEQUENCE [LARGE SCALE GENOMIC DNA]</scope>
    <source>
        <tissue evidence="2">Muscle</tissue>
    </source>
</reference>
<dbReference type="EMBL" id="VSRR010016913">
    <property type="protein sequence ID" value="MPC59839.1"/>
    <property type="molecule type" value="Genomic_DNA"/>
</dbReference>
<proteinExistence type="predicted"/>
<accession>A0A5B7GQC3</accession>
<protein>
    <submittedName>
        <fullName evidence="2">Uncharacterized protein</fullName>
    </submittedName>
</protein>
<feature type="region of interest" description="Disordered" evidence="1">
    <location>
        <begin position="35"/>
        <end position="67"/>
    </location>
</feature>
<dbReference type="AlphaFoldDB" id="A0A5B7GQC3"/>
<evidence type="ECO:0000313" key="2">
    <source>
        <dbReference type="EMBL" id="MPC59839.1"/>
    </source>
</evidence>
<comment type="caution">
    <text evidence="2">The sequence shown here is derived from an EMBL/GenBank/DDBJ whole genome shotgun (WGS) entry which is preliminary data.</text>
</comment>
<gene>
    <name evidence="2" type="ORF">E2C01_053867</name>
</gene>
<dbReference type="Proteomes" id="UP000324222">
    <property type="component" value="Unassembled WGS sequence"/>
</dbReference>
<name>A0A5B7GQC3_PORTR</name>
<evidence type="ECO:0000256" key="1">
    <source>
        <dbReference type="SAM" id="MobiDB-lite"/>
    </source>
</evidence>
<sequence length="67" mass="7624">MKDEWLLQKQIDKLAKERVKRPFYSPRLLRGARWGPARPRRVRAPASDGQHVAGAEAASHLHGGELR</sequence>